<evidence type="ECO:0000313" key="2">
    <source>
        <dbReference type="Proteomes" id="UP000466681"/>
    </source>
</evidence>
<organism evidence="1 2">
    <name type="scientific">Mycolicibacterium moriokaense</name>
    <dbReference type="NCBI Taxonomy" id="39691"/>
    <lineage>
        <taxon>Bacteria</taxon>
        <taxon>Bacillati</taxon>
        <taxon>Actinomycetota</taxon>
        <taxon>Actinomycetes</taxon>
        <taxon>Mycobacteriales</taxon>
        <taxon>Mycobacteriaceae</taxon>
        <taxon>Mycolicibacterium</taxon>
    </lineage>
</organism>
<gene>
    <name evidence="1" type="ORF">MMOR_27910</name>
</gene>
<name>A0AAD1HAP5_9MYCO</name>
<sequence>MSGEVHRVNCMKQRVYLNRMGTDEYVYLAWFKLTPSHDLYWGLPAGTIDHESTFANADESGGRTVTLKAPDDWDTLPRVNIKHSYHRSGQRHATAGGSGRATIRDSRHTPLNKITEPTLICAVITGVAAEEKKYRQNLNRDNCRAVILELNDDQWFNSRLYIEFLITPSGQRIRFPKMWIDVSPRFYEKQPAVSSFSRELDRLLAIRHVVMPLPQDREPTGRLAGFVLIPNIEVTATAQRQAQEAKIKPA</sequence>
<evidence type="ECO:0000313" key="1">
    <source>
        <dbReference type="EMBL" id="BBX01855.1"/>
    </source>
</evidence>
<protein>
    <submittedName>
        <fullName evidence="1">Uncharacterized protein</fullName>
    </submittedName>
</protein>
<accession>A0AAD1HAP5</accession>
<dbReference type="KEGG" id="mmor:MMOR_27910"/>
<proteinExistence type="predicted"/>
<reference evidence="1 2" key="1">
    <citation type="journal article" date="2019" name="Emerg. Microbes Infect.">
        <title>Comprehensive subspecies identification of 175 nontuberculous mycobacteria species based on 7547 genomic profiles.</title>
        <authorList>
            <person name="Matsumoto Y."/>
            <person name="Kinjo T."/>
            <person name="Motooka D."/>
            <person name="Nabeya D."/>
            <person name="Jung N."/>
            <person name="Uechi K."/>
            <person name="Horii T."/>
            <person name="Iida T."/>
            <person name="Fujita J."/>
            <person name="Nakamura S."/>
        </authorList>
    </citation>
    <scope>NUCLEOTIDE SEQUENCE [LARGE SCALE GENOMIC DNA]</scope>
    <source>
        <strain evidence="1 2">JCM 6375</strain>
    </source>
</reference>
<dbReference type="Proteomes" id="UP000466681">
    <property type="component" value="Chromosome"/>
</dbReference>
<dbReference type="AlphaFoldDB" id="A0AAD1HAP5"/>
<dbReference type="EMBL" id="AP022560">
    <property type="protein sequence ID" value="BBX01855.1"/>
    <property type="molecule type" value="Genomic_DNA"/>
</dbReference>
<dbReference type="RefSeq" id="WP_133056569.1">
    <property type="nucleotide sequence ID" value="NZ_AP022560.1"/>
</dbReference>
<keyword evidence="2" id="KW-1185">Reference proteome</keyword>